<dbReference type="InParanoid" id="E9DYH0"/>
<dbReference type="InterPro" id="IPR041622">
    <property type="entry name" value="SLATT_fungi"/>
</dbReference>
<dbReference type="Proteomes" id="UP000002499">
    <property type="component" value="Unassembled WGS sequence"/>
</dbReference>
<feature type="transmembrane region" description="Helical" evidence="2">
    <location>
        <begin position="126"/>
        <end position="150"/>
    </location>
</feature>
<dbReference type="eggNOG" id="ENOG502RJM9">
    <property type="taxonomic scope" value="Eukaryota"/>
</dbReference>
<reference evidence="4 5" key="1">
    <citation type="journal article" date="2011" name="PLoS Genet.">
        <title>Genome sequencing and comparative transcriptomics of the model entomopathogenic fungi Metarhizium anisopliae and M. acridum.</title>
        <authorList>
            <person name="Gao Q."/>
            <person name="Jin K."/>
            <person name="Ying S.H."/>
            <person name="Zhang Y."/>
            <person name="Xiao G."/>
            <person name="Shang Y."/>
            <person name="Duan Z."/>
            <person name="Hu X."/>
            <person name="Xie X.Q."/>
            <person name="Zhou G."/>
            <person name="Peng G."/>
            <person name="Luo Z."/>
            <person name="Huang W."/>
            <person name="Wang B."/>
            <person name="Fang W."/>
            <person name="Wang S."/>
            <person name="Zhong Y."/>
            <person name="Ma L.J."/>
            <person name="St Leger R.J."/>
            <person name="Zhao G.P."/>
            <person name="Pei Y."/>
            <person name="Feng M.G."/>
            <person name="Xia Y."/>
            <person name="Wang C."/>
        </authorList>
    </citation>
    <scope>NUCLEOTIDE SEQUENCE [LARGE SCALE GENOMIC DNA]</scope>
    <source>
        <strain evidence="4 5">CQMa 102</strain>
    </source>
</reference>
<dbReference type="PANTHER" id="PTHR38793">
    <property type="entry name" value="SLATT_FUNGAL DOMAIN-CONTAINING PROTEIN-RELATED"/>
    <property type="match status" value="1"/>
</dbReference>
<dbReference type="Pfam" id="PF18142">
    <property type="entry name" value="SLATT_fungal"/>
    <property type="match status" value="1"/>
</dbReference>
<protein>
    <submittedName>
        <fullName evidence="4">C6 transcription factor, putative</fullName>
    </submittedName>
</protein>
<feature type="compositionally biased region" description="Polar residues" evidence="1">
    <location>
        <begin position="256"/>
        <end position="270"/>
    </location>
</feature>
<evidence type="ECO:0000256" key="2">
    <source>
        <dbReference type="SAM" id="Phobius"/>
    </source>
</evidence>
<organism evidence="5">
    <name type="scientific">Metarhizium acridum (strain CQMa 102)</name>
    <dbReference type="NCBI Taxonomy" id="655827"/>
    <lineage>
        <taxon>Eukaryota</taxon>
        <taxon>Fungi</taxon>
        <taxon>Dikarya</taxon>
        <taxon>Ascomycota</taxon>
        <taxon>Pezizomycotina</taxon>
        <taxon>Sordariomycetes</taxon>
        <taxon>Hypocreomycetidae</taxon>
        <taxon>Hypocreales</taxon>
        <taxon>Clavicipitaceae</taxon>
        <taxon>Metarhizium</taxon>
    </lineage>
</organism>
<keyword evidence="2" id="KW-0472">Membrane</keyword>
<accession>E9DYH0</accession>
<evidence type="ECO:0000313" key="4">
    <source>
        <dbReference type="EMBL" id="EFY91240.1"/>
    </source>
</evidence>
<feature type="region of interest" description="Disordered" evidence="1">
    <location>
        <begin position="230"/>
        <end position="270"/>
    </location>
</feature>
<dbReference type="NCBIfam" id="NF033635">
    <property type="entry name" value="SLATT_fungal"/>
    <property type="match status" value="1"/>
</dbReference>
<name>E9DYH0_METAQ</name>
<proteinExistence type="predicted"/>
<keyword evidence="5" id="KW-1185">Reference proteome</keyword>
<evidence type="ECO:0000259" key="3">
    <source>
        <dbReference type="Pfam" id="PF18142"/>
    </source>
</evidence>
<evidence type="ECO:0000313" key="5">
    <source>
        <dbReference type="Proteomes" id="UP000002499"/>
    </source>
</evidence>
<keyword evidence="2" id="KW-1133">Transmembrane helix</keyword>
<gene>
    <name evidence="4" type="ORF">MAC_02667</name>
</gene>
<dbReference type="EMBL" id="GL698483">
    <property type="protein sequence ID" value="EFY91240.1"/>
    <property type="molecule type" value="Genomic_DNA"/>
</dbReference>
<sequence>MAETEASKDFHLHESRTGKVLRSASRWVLAKALPNLDHEEKGFPPVSRRATFESTASANRPLTIITTDENALVPHRDKLLVFRSLTGIDTVPTVSNDGHAERAAPNLGIYPRVIKAERKAARGFKVYNTIVNVCLGTQIVVAASLTALGAADGSRVAVTAFGAINTIIAGFLTYLKGSGMPQRLKFIQDEFKAVREHIEQREREFCLADCPLDPIAEAAIIDEMYQEAKQDLEGKNKSSGGKQAEKSERRKEPGTIASSLGQRLSKLSESTGSIKVPGLEKI</sequence>
<feature type="domain" description="SMODS and SLOG-associating 2TM effector" evidence="3">
    <location>
        <begin position="112"/>
        <end position="231"/>
    </location>
</feature>
<feature type="compositionally biased region" description="Basic and acidic residues" evidence="1">
    <location>
        <begin position="243"/>
        <end position="253"/>
    </location>
</feature>
<evidence type="ECO:0000256" key="1">
    <source>
        <dbReference type="SAM" id="MobiDB-lite"/>
    </source>
</evidence>
<keyword evidence="2" id="KW-0812">Transmembrane</keyword>
<dbReference type="AlphaFoldDB" id="E9DYH0"/>
<feature type="transmembrane region" description="Helical" evidence="2">
    <location>
        <begin position="156"/>
        <end position="175"/>
    </location>
</feature>
<dbReference type="HOGENOM" id="CLU_084236_0_0_1"/>
<dbReference type="OMA" id="WRDIREH"/>
<dbReference type="PANTHER" id="PTHR38793:SF3">
    <property type="entry name" value="SMODS AND SLOG-ASSOCIATING 2TM EFFECTOR DOMAIN-CONTAINING PROTEIN"/>
    <property type="match status" value="1"/>
</dbReference>
<dbReference type="OrthoDB" id="4472872at2759"/>